<evidence type="ECO:0000259" key="1">
    <source>
        <dbReference type="PROSITE" id="PS51462"/>
    </source>
</evidence>
<dbReference type="InterPro" id="IPR015797">
    <property type="entry name" value="NUDIX_hydrolase-like_dom_sf"/>
</dbReference>
<accession>A0ABV5D0R8</accession>
<keyword evidence="2" id="KW-0378">Hydrolase</keyword>
<dbReference type="Gene3D" id="3.90.79.10">
    <property type="entry name" value="Nucleoside Triphosphate Pyrophosphohydrolase"/>
    <property type="match status" value="1"/>
</dbReference>
<feature type="domain" description="Nudix hydrolase" evidence="1">
    <location>
        <begin position="1"/>
        <end position="63"/>
    </location>
</feature>
<dbReference type="EC" id="3.6.-.-" evidence="2"/>
<evidence type="ECO:0000313" key="3">
    <source>
        <dbReference type="Proteomes" id="UP001582793"/>
    </source>
</evidence>
<proteinExistence type="predicted"/>
<protein>
    <submittedName>
        <fullName evidence="2">NUDIX hydrolase</fullName>
        <ecNumber evidence="2">3.6.-.-</ecNumber>
    </submittedName>
</protein>
<dbReference type="EMBL" id="JBCGDC010000175">
    <property type="protein sequence ID" value="MFB6397858.1"/>
    <property type="molecule type" value="Genomic_DNA"/>
</dbReference>
<comment type="caution">
    <text evidence="2">The sequence shown here is derived from an EMBL/GenBank/DDBJ whole genome shotgun (WGS) entry which is preliminary data.</text>
</comment>
<dbReference type="Proteomes" id="UP001582793">
    <property type="component" value="Unassembled WGS sequence"/>
</dbReference>
<sequence>MDVRVTAIVVEDSDRTLLLNQETETERPWSLPCGKIDPGETAEQALMRESREGYGPWPTCSPN</sequence>
<name>A0ABV5D0R8_9ACTN</name>
<dbReference type="PROSITE" id="PS51462">
    <property type="entry name" value="NUDIX"/>
    <property type="match status" value="1"/>
</dbReference>
<dbReference type="RefSeq" id="WP_375736801.1">
    <property type="nucleotide sequence ID" value="NZ_JBCGDC010000175.1"/>
</dbReference>
<organism evidence="2 3">
    <name type="scientific">Polymorphospora lycopeni</name>
    <dbReference type="NCBI Taxonomy" id="3140240"/>
    <lineage>
        <taxon>Bacteria</taxon>
        <taxon>Bacillati</taxon>
        <taxon>Actinomycetota</taxon>
        <taxon>Actinomycetes</taxon>
        <taxon>Micromonosporales</taxon>
        <taxon>Micromonosporaceae</taxon>
        <taxon>Polymorphospora</taxon>
    </lineage>
</organism>
<reference evidence="2 3" key="1">
    <citation type="submission" date="2024-04" db="EMBL/GenBank/DDBJ databases">
        <title>Polymorphospora sp. isolated from Baiyangdian Lake in Xiong'an New Area.</title>
        <authorList>
            <person name="Zhang X."/>
            <person name="Liu J."/>
        </authorList>
    </citation>
    <scope>NUCLEOTIDE SEQUENCE [LARGE SCALE GENOMIC DNA]</scope>
    <source>
        <strain evidence="2 3">2-325</strain>
    </source>
</reference>
<dbReference type="InterPro" id="IPR000086">
    <property type="entry name" value="NUDIX_hydrolase_dom"/>
</dbReference>
<keyword evidence="3" id="KW-1185">Reference proteome</keyword>
<dbReference type="GO" id="GO:0016787">
    <property type="term" value="F:hydrolase activity"/>
    <property type="evidence" value="ECO:0007669"/>
    <property type="project" value="UniProtKB-KW"/>
</dbReference>
<dbReference type="SUPFAM" id="SSF55811">
    <property type="entry name" value="Nudix"/>
    <property type="match status" value="1"/>
</dbReference>
<gene>
    <name evidence="2" type="ORF">AAFH96_32930</name>
</gene>
<evidence type="ECO:0000313" key="2">
    <source>
        <dbReference type="EMBL" id="MFB6397858.1"/>
    </source>
</evidence>
<dbReference type="Pfam" id="PF00293">
    <property type="entry name" value="NUDIX"/>
    <property type="match status" value="1"/>
</dbReference>